<proteinExistence type="predicted"/>
<dbReference type="EMBL" id="JAJUOL010000652">
    <property type="protein sequence ID" value="MCH3853091.1"/>
    <property type="molecule type" value="Genomic_DNA"/>
</dbReference>
<organism evidence="1 2">
    <name type="scientific">Campylobacter jejuni</name>
    <dbReference type="NCBI Taxonomy" id="197"/>
    <lineage>
        <taxon>Bacteria</taxon>
        <taxon>Pseudomonadati</taxon>
        <taxon>Campylobacterota</taxon>
        <taxon>Epsilonproteobacteria</taxon>
        <taxon>Campylobacterales</taxon>
        <taxon>Campylobacteraceae</taxon>
        <taxon>Campylobacter</taxon>
    </lineage>
</organism>
<feature type="non-terminal residue" evidence="1">
    <location>
        <position position="104"/>
    </location>
</feature>
<name>A0AAW5EDQ3_CAMJU</name>
<protein>
    <submittedName>
        <fullName evidence="1">Uncharacterized protein</fullName>
    </submittedName>
</protein>
<accession>A0AAW5EDQ3</accession>
<evidence type="ECO:0000313" key="2">
    <source>
        <dbReference type="Proteomes" id="UP001199644"/>
    </source>
</evidence>
<feature type="non-terminal residue" evidence="1">
    <location>
        <position position="1"/>
    </location>
</feature>
<evidence type="ECO:0000313" key="1">
    <source>
        <dbReference type="EMBL" id="MCH3853091.1"/>
    </source>
</evidence>
<gene>
    <name evidence="1" type="ORF">LZC39_13420</name>
</gene>
<dbReference type="Proteomes" id="UP001199644">
    <property type="component" value="Unassembled WGS sequence"/>
</dbReference>
<dbReference type="AlphaFoldDB" id="A0AAW5EDQ3"/>
<reference evidence="1" key="1">
    <citation type="submission" date="2021-12" db="EMBL/GenBank/DDBJ databases">
        <title>Prevalence of phenicol resistance gene fexA in Campylobacter isolated from poultry supply chain.</title>
        <authorList>
            <person name="Tang B."/>
            <person name="Zheng X."/>
            <person name="Lin J."/>
            <person name="Lin R."/>
            <person name="Yang H."/>
            <person name="Shen Z."/>
            <person name="Xia F."/>
        </authorList>
    </citation>
    <scope>NUCLEOTIDE SEQUENCE</scope>
    <source>
        <strain evidence="1">CJHN2011004</strain>
    </source>
</reference>
<comment type="caution">
    <text evidence="1">The sequence shown here is derived from an EMBL/GenBank/DDBJ whole genome shotgun (WGS) entry which is preliminary data.</text>
</comment>
<sequence length="104" mass="12013">EIASLSYVLALLCKMSEMDNFQDLDEGYLSAESCLGEEEASEILDFLENAKYLIVDENINSYKDSENIKYFLNFLSQKYKLKILDSNEKECDFKNAKLSTLKEL</sequence>